<feature type="domain" description="HD-GYP" evidence="2">
    <location>
        <begin position="172"/>
        <end position="370"/>
    </location>
</feature>
<accession>A0A517ZSA6</accession>
<feature type="compositionally biased region" description="Basic and acidic residues" evidence="1">
    <location>
        <begin position="18"/>
        <end position="28"/>
    </location>
</feature>
<dbReference type="Pfam" id="PF13487">
    <property type="entry name" value="HD_5"/>
    <property type="match status" value="1"/>
</dbReference>
<proteinExistence type="predicted"/>
<dbReference type="KEGG" id="sdyn:Mal52_38270"/>
<feature type="region of interest" description="Disordered" evidence="1">
    <location>
        <begin position="1"/>
        <end position="36"/>
    </location>
</feature>
<dbReference type="GO" id="GO:0071111">
    <property type="term" value="F:cyclic-guanylate-specific phosphodiesterase activity"/>
    <property type="evidence" value="ECO:0007669"/>
    <property type="project" value="UniProtKB-EC"/>
</dbReference>
<dbReference type="PANTHER" id="PTHR43155">
    <property type="entry name" value="CYCLIC DI-GMP PHOSPHODIESTERASE PA4108-RELATED"/>
    <property type="match status" value="1"/>
</dbReference>
<dbReference type="Proteomes" id="UP000319383">
    <property type="component" value="Chromosome"/>
</dbReference>
<organism evidence="3 4">
    <name type="scientific">Symmachiella dynata</name>
    <dbReference type="NCBI Taxonomy" id="2527995"/>
    <lineage>
        <taxon>Bacteria</taxon>
        <taxon>Pseudomonadati</taxon>
        <taxon>Planctomycetota</taxon>
        <taxon>Planctomycetia</taxon>
        <taxon>Planctomycetales</taxon>
        <taxon>Planctomycetaceae</taxon>
        <taxon>Symmachiella</taxon>
    </lineage>
</organism>
<dbReference type="RefSeq" id="WP_197534298.1">
    <property type="nucleotide sequence ID" value="NZ_CP036276.1"/>
</dbReference>
<keyword evidence="3" id="KW-0378">Hydrolase</keyword>
<dbReference type="AlphaFoldDB" id="A0A517ZSA6"/>
<dbReference type="EMBL" id="CP036276">
    <property type="protein sequence ID" value="QDU45333.1"/>
    <property type="molecule type" value="Genomic_DNA"/>
</dbReference>
<feature type="region of interest" description="Disordered" evidence="1">
    <location>
        <begin position="369"/>
        <end position="421"/>
    </location>
</feature>
<evidence type="ECO:0000256" key="1">
    <source>
        <dbReference type="SAM" id="MobiDB-lite"/>
    </source>
</evidence>
<evidence type="ECO:0000313" key="4">
    <source>
        <dbReference type="Proteomes" id="UP000319383"/>
    </source>
</evidence>
<sequence length="421" mass="47443">MKTTSDPVSPPHPQPPEVRLDAGHDRAARTPHSNDTTTIRRRYDQLMSRLRRIAIDPVRRVPENDYLPALHRGALTLAKRVYHDIRLSTAKGGDTPSDQISPTALLKVGESMLDRHDQQQQLLAELKELSLELCGLISEMPRERPPKYTKIVELTDRIIEQSATQTTIEQVLPQPGLPITEILTGELPTSHTRVYVEAITAAQLIAWTAGAHNAIKSREQLQHIMIAALLRDVGCLVIDPQVIHNHEQLKQTQLGLYRRHPRLSAAMIGRMRRPPISVARLVARHHERLDGTGFPAQLSDLQFNEALRLLTAATDYVAMYRSTAPVNHFVTHPESRRREMAQALSSRAKRGQLDHDWVERILIGSEQLHELASPEKTGTPPQLPKQHQLHSDHVRPSAPHHQTQLPNDEVTTHQSIVAQPH</sequence>
<dbReference type="Gene3D" id="1.10.3210.10">
    <property type="entry name" value="Hypothetical protein af1432"/>
    <property type="match status" value="1"/>
</dbReference>
<gene>
    <name evidence="3" type="primary">rpfG_3</name>
    <name evidence="3" type="ORF">Mal52_38270</name>
</gene>
<protein>
    <submittedName>
        <fullName evidence="3">Cyclic di-GMP phosphodiesterase response regulator RpfG</fullName>
        <ecNumber evidence="3">3.1.4.52</ecNumber>
    </submittedName>
</protein>
<name>A0A517ZSA6_9PLAN</name>
<feature type="compositionally biased region" description="Polar residues" evidence="1">
    <location>
        <begin position="412"/>
        <end position="421"/>
    </location>
</feature>
<evidence type="ECO:0000259" key="2">
    <source>
        <dbReference type="PROSITE" id="PS51832"/>
    </source>
</evidence>
<dbReference type="EC" id="3.1.4.52" evidence="3"/>
<dbReference type="PROSITE" id="PS51832">
    <property type="entry name" value="HD_GYP"/>
    <property type="match status" value="1"/>
</dbReference>
<dbReference type="SUPFAM" id="SSF109604">
    <property type="entry name" value="HD-domain/PDEase-like"/>
    <property type="match status" value="1"/>
</dbReference>
<dbReference type="InterPro" id="IPR037522">
    <property type="entry name" value="HD_GYP_dom"/>
</dbReference>
<evidence type="ECO:0000313" key="3">
    <source>
        <dbReference type="EMBL" id="QDU45333.1"/>
    </source>
</evidence>
<keyword evidence="4" id="KW-1185">Reference proteome</keyword>
<reference evidence="3 4" key="1">
    <citation type="submission" date="2019-02" db="EMBL/GenBank/DDBJ databases">
        <title>Deep-cultivation of Planctomycetes and their phenomic and genomic characterization uncovers novel biology.</title>
        <authorList>
            <person name="Wiegand S."/>
            <person name="Jogler M."/>
            <person name="Boedeker C."/>
            <person name="Pinto D."/>
            <person name="Vollmers J."/>
            <person name="Rivas-Marin E."/>
            <person name="Kohn T."/>
            <person name="Peeters S.H."/>
            <person name="Heuer A."/>
            <person name="Rast P."/>
            <person name="Oberbeckmann S."/>
            <person name="Bunk B."/>
            <person name="Jeske O."/>
            <person name="Meyerdierks A."/>
            <person name="Storesund J.E."/>
            <person name="Kallscheuer N."/>
            <person name="Luecker S."/>
            <person name="Lage O.M."/>
            <person name="Pohl T."/>
            <person name="Merkel B.J."/>
            <person name="Hornburger P."/>
            <person name="Mueller R.-W."/>
            <person name="Bruemmer F."/>
            <person name="Labrenz M."/>
            <person name="Spormann A.M."/>
            <person name="Op den Camp H."/>
            <person name="Overmann J."/>
            <person name="Amann R."/>
            <person name="Jetten M.S.M."/>
            <person name="Mascher T."/>
            <person name="Medema M.H."/>
            <person name="Devos D.P."/>
            <person name="Kaster A.-K."/>
            <person name="Ovreas L."/>
            <person name="Rohde M."/>
            <person name="Galperin M.Y."/>
            <person name="Jogler C."/>
        </authorList>
    </citation>
    <scope>NUCLEOTIDE SEQUENCE [LARGE SCALE GENOMIC DNA]</scope>
    <source>
        <strain evidence="3 4">Mal52</strain>
    </source>
</reference>
<dbReference type="PANTHER" id="PTHR43155:SF2">
    <property type="entry name" value="CYCLIC DI-GMP PHOSPHODIESTERASE PA4108"/>
    <property type="match status" value="1"/>
</dbReference>